<evidence type="ECO:0000259" key="6">
    <source>
        <dbReference type="PROSITE" id="PS50157"/>
    </source>
</evidence>
<dbReference type="AlphaFoldDB" id="A0A6V7VJF8"/>
<dbReference type="OrthoDB" id="10014897at2759"/>
<dbReference type="EMBL" id="CAJEWN010000245">
    <property type="protein sequence ID" value="CAD2174972.1"/>
    <property type="molecule type" value="Genomic_DNA"/>
</dbReference>
<dbReference type="Gene3D" id="3.30.160.60">
    <property type="entry name" value="Classic Zinc Finger"/>
    <property type="match status" value="1"/>
</dbReference>
<dbReference type="PANTHER" id="PTHR24379">
    <property type="entry name" value="KRAB AND ZINC FINGER DOMAIN-CONTAINING"/>
    <property type="match status" value="1"/>
</dbReference>
<sequence length="318" mass="37390">MMENTSSNNEQLFSIKLETTENSPKLEDNYKTSSSPSSSFVCQQCNSELNNFVEFIKHMKSVHLIKELNEDQKCGNNYCPICGLKINNLKDHLIEHLINTKTTWKCEKCRPTKTFFDIWSIKEHLFIYHTQAIFRCLFCLKLFTERSLLTEHLFIHAIQNQSFECLSCEIKLEEYSLFEEHVKQFHLNELNEKDELTGKEQQKIKESNEEYNDKHLLLSSSEYLNNDINYKGITSEDQQNLSENSSEFAIKTKHQKQQLNKNNLTIANEKLKFKRKRYSFIDKHLKCKICDSQFSDQEQLKAHKQAHLNGLNGNNGKN</sequence>
<reference evidence="7 8" key="1">
    <citation type="submission" date="2020-08" db="EMBL/GenBank/DDBJ databases">
        <authorList>
            <person name="Koutsovoulos G."/>
            <person name="Danchin GJ E."/>
        </authorList>
    </citation>
    <scope>NUCLEOTIDE SEQUENCE [LARGE SCALE GENOMIC DNA]</scope>
</reference>
<keyword evidence="3 5" id="KW-0863">Zinc-finger</keyword>
<protein>
    <recommendedName>
        <fullName evidence="6">C2H2-type domain-containing protein</fullName>
    </recommendedName>
</protein>
<dbReference type="PANTHER" id="PTHR24379:SF121">
    <property type="entry name" value="C2H2-TYPE DOMAIN-CONTAINING PROTEIN"/>
    <property type="match status" value="1"/>
</dbReference>
<comment type="caution">
    <text evidence="7">The sequence shown here is derived from an EMBL/GenBank/DDBJ whole genome shotgun (WGS) entry which is preliminary data.</text>
</comment>
<organism evidence="7 8">
    <name type="scientific">Meloidogyne enterolobii</name>
    <name type="common">Root-knot nematode worm</name>
    <name type="synonym">Meloidogyne mayaguensis</name>
    <dbReference type="NCBI Taxonomy" id="390850"/>
    <lineage>
        <taxon>Eukaryota</taxon>
        <taxon>Metazoa</taxon>
        <taxon>Ecdysozoa</taxon>
        <taxon>Nematoda</taxon>
        <taxon>Chromadorea</taxon>
        <taxon>Rhabditida</taxon>
        <taxon>Tylenchina</taxon>
        <taxon>Tylenchomorpha</taxon>
        <taxon>Tylenchoidea</taxon>
        <taxon>Meloidogynidae</taxon>
        <taxon>Meloidogyninae</taxon>
        <taxon>Meloidogyne</taxon>
    </lineage>
</organism>
<evidence type="ECO:0000313" key="8">
    <source>
        <dbReference type="Proteomes" id="UP000580250"/>
    </source>
</evidence>
<gene>
    <name evidence="7" type="ORF">MENT_LOCUS26672</name>
</gene>
<feature type="domain" description="C2H2-type" evidence="6">
    <location>
        <begin position="285"/>
        <end position="307"/>
    </location>
</feature>
<dbReference type="PROSITE" id="PS00028">
    <property type="entry name" value="ZINC_FINGER_C2H2_1"/>
    <property type="match status" value="4"/>
</dbReference>
<evidence type="ECO:0000256" key="3">
    <source>
        <dbReference type="ARBA" id="ARBA00022771"/>
    </source>
</evidence>
<evidence type="ECO:0000256" key="2">
    <source>
        <dbReference type="ARBA" id="ARBA00022737"/>
    </source>
</evidence>
<dbReference type="Proteomes" id="UP000580250">
    <property type="component" value="Unassembled WGS sequence"/>
</dbReference>
<proteinExistence type="predicted"/>
<keyword evidence="2" id="KW-0677">Repeat</keyword>
<name>A0A6V7VJF8_MELEN</name>
<evidence type="ECO:0000256" key="5">
    <source>
        <dbReference type="PROSITE-ProRule" id="PRU00042"/>
    </source>
</evidence>
<evidence type="ECO:0000256" key="1">
    <source>
        <dbReference type="ARBA" id="ARBA00022723"/>
    </source>
</evidence>
<keyword evidence="4" id="KW-0862">Zinc</keyword>
<dbReference type="InterPro" id="IPR013087">
    <property type="entry name" value="Znf_C2H2_type"/>
</dbReference>
<accession>A0A6V7VJF8</accession>
<feature type="domain" description="C2H2-type" evidence="6">
    <location>
        <begin position="134"/>
        <end position="161"/>
    </location>
</feature>
<dbReference type="SMART" id="SM00355">
    <property type="entry name" value="ZnF_C2H2"/>
    <property type="match status" value="6"/>
</dbReference>
<evidence type="ECO:0000313" key="7">
    <source>
        <dbReference type="EMBL" id="CAD2174972.1"/>
    </source>
</evidence>
<dbReference type="PROSITE" id="PS50157">
    <property type="entry name" value="ZINC_FINGER_C2H2_2"/>
    <property type="match status" value="2"/>
</dbReference>
<keyword evidence="1" id="KW-0479">Metal-binding</keyword>
<dbReference type="GO" id="GO:0008270">
    <property type="term" value="F:zinc ion binding"/>
    <property type="evidence" value="ECO:0007669"/>
    <property type="project" value="UniProtKB-KW"/>
</dbReference>
<evidence type="ECO:0000256" key="4">
    <source>
        <dbReference type="ARBA" id="ARBA00022833"/>
    </source>
</evidence>